<keyword evidence="3" id="KW-1003">Cell membrane</keyword>
<evidence type="ECO:0000256" key="1">
    <source>
        <dbReference type="ARBA" id="ARBA00004429"/>
    </source>
</evidence>
<protein>
    <submittedName>
        <fullName evidence="10">ABC transporter permease</fullName>
    </submittedName>
</protein>
<organism evidence="10 11">
    <name type="scientific">Gordonia phosphorivorans</name>
    <dbReference type="NCBI Taxonomy" id="1056982"/>
    <lineage>
        <taxon>Bacteria</taxon>
        <taxon>Bacillati</taxon>
        <taxon>Actinomycetota</taxon>
        <taxon>Actinomycetes</taxon>
        <taxon>Mycobacteriales</taxon>
        <taxon>Gordoniaceae</taxon>
        <taxon>Gordonia</taxon>
    </lineage>
</organism>
<keyword evidence="5 8" id="KW-0812">Transmembrane</keyword>
<keyword evidence="6 8" id="KW-1133">Transmembrane helix</keyword>
<comment type="caution">
    <text evidence="10">The sequence shown here is derived from an EMBL/GenBank/DDBJ whole genome shotgun (WGS) entry which is preliminary data.</text>
</comment>
<keyword evidence="11" id="KW-1185">Reference proteome</keyword>
<evidence type="ECO:0000256" key="5">
    <source>
        <dbReference type="ARBA" id="ARBA00022692"/>
    </source>
</evidence>
<reference evidence="10 11" key="1">
    <citation type="submission" date="2024-09" db="EMBL/GenBank/DDBJ databases">
        <authorList>
            <person name="Sun Q."/>
            <person name="Mori K."/>
        </authorList>
    </citation>
    <scope>NUCLEOTIDE SEQUENCE [LARGE SCALE GENOMIC DNA]</scope>
    <source>
        <strain evidence="10 11">CCM 7957</strain>
    </source>
</reference>
<dbReference type="Proteomes" id="UP001589783">
    <property type="component" value="Unassembled WGS sequence"/>
</dbReference>
<dbReference type="SUPFAM" id="SSF161098">
    <property type="entry name" value="MetI-like"/>
    <property type="match status" value="2"/>
</dbReference>
<feature type="transmembrane region" description="Helical" evidence="8">
    <location>
        <begin position="149"/>
        <end position="171"/>
    </location>
</feature>
<dbReference type="RefSeq" id="WP_382363343.1">
    <property type="nucleotide sequence ID" value="NZ_JBHLWV010000019.1"/>
</dbReference>
<dbReference type="CDD" id="cd06261">
    <property type="entry name" value="TM_PBP2"/>
    <property type="match status" value="2"/>
</dbReference>
<feature type="transmembrane region" description="Helical" evidence="8">
    <location>
        <begin position="191"/>
        <end position="210"/>
    </location>
</feature>
<evidence type="ECO:0000256" key="4">
    <source>
        <dbReference type="ARBA" id="ARBA00022519"/>
    </source>
</evidence>
<feature type="transmembrane region" description="Helical" evidence="8">
    <location>
        <begin position="457"/>
        <end position="480"/>
    </location>
</feature>
<evidence type="ECO:0000256" key="7">
    <source>
        <dbReference type="ARBA" id="ARBA00023136"/>
    </source>
</evidence>
<dbReference type="PROSITE" id="PS50928">
    <property type="entry name" value="ABC_TM1"/>
    <property type="match status" value="2"/>
</dbReference>
<dbReference type="Gene3D" id="1.10.3720.10">
    <property type="entry name" value="MetI-like"/>
    <property type="match status" value="2"/>
</dbReference>
<accession>A0ABV6H813</accession>
<feature type="transmembrane region" description="Helical" evidence="8">
    <location>
        <begin position="351"/>
        <end position="371"/>
    </location>
</feature>
<dbReference type="InterPro" id="IPR035906">
    <property type="entry name" value="MetI-like_sf"/>
</dbReference>
<evidence type="ECO:0000256" key="3">
    <source>
        <dbReference type="ARBA" id="ARBA00022475"/>
    </source>
</evidence>
<dbReference type="PANTHER" id="PTHR43357">
    <property type="entry name" value="INNER MEMBRANE ABC TRANSPORTER PERMEASE PROTEIN YDCV"/>
    <property type="match status" value="1"/>
</dbReference>
<sequence length="486" mass="50322">MPLVYLVVRVAEADDVWGIIWRARTAELALGTLALALTVTLLSLILGIGLAVAAVQASGGRPWMVGVLATPLAVPSYLTGFAWTRLFPGFEGFWAAVLVLTVACYPLILLPVAAALGGSGRALTDVARTLGRGPIRTFATVTLRQLRPAAVGGALLVALYVLGDFGGPASVRFESFTVGIYNAYNGAFDRVLPAVYSVILIAAALVLATVERRARRADSRPLSAVQTAARGADPRARALAWVAMLATLTVAIVIPVAALIREIVQSRRLAGRSTGEILAWAWPDVAATLGYAGIGALVVTALALPIALYTAKPPRRGAGLVEKVSYLGYTLPGVTVGLAVVFVGIRLGRDFYLTPGLLIACYAMLFLPMAVAPIRTGFDATAGSLSDAARTLGAGPWSVLWRVRLPLVAPGIAAGAMLAALAIAKELPATLLLRPIGTSTLATHMWSLSNDGASGEAAVLGLILMAVAAVPAAVLSTLLLSNGGRQ</sequence>
<feature type="transmembrane region" description="Helical" evidence="8">
    <location>
        <begin position="280"/>
        <end position="305"/>
    </location>
</feature>
<dbReference type="EMBL" id="JBHLWV010000019">
    <property type="protein sequence ID" value="MFC0315024.1"/>
    <property type="molecule type" value="Genomic_DNA"/>
</dbReference>
<dbReference type="PANTHER" id="PTHR43357:SF3">
    <property type="entry name" value="FE(3+)-TRANSPORT SYSTEM PERMEASE PROTEIN FBPB 2"/>
    <property type="match status" value="1"/>
</dbReference>
<feature type="transmembrane region" description="Helical" evidence="8">
    <location>
        <begin position="29"/>
        <end position="53"/>
    </location>
</feature>
<comment type="similarity">
    <text evidence="8">Belongs to the binding-protein-dependent transport system permease family.</text>
</comment>
<feature type="transmembrane region" description="Helical" evidence="8">
    <location>
        <begin position="238"/>
        <end position="260"/>
    </location>
</feature>
<gene>
    <name evidence="10" type="ORF">ACFFJD_09190</name>
</gene>
<keyword evidence="4" id="KW-0997">Cell inner membrane</keyword>
<comment type="subcellular location">
    <subcellularLocation>
        <location evidence="1">Cell inner membrane</location>
        <topology evidence="1">Multi-pass membrane protein</topology>
    </subcellularLocation>
    <subcellularLocation>
        <location evidence="8">Cell membrane</location>
        <topology evidence="8">Multi-pass membrane protein</topology>
    </subcellularLocation>
</comment>
<evidence type="ECO:0000313" key="10">
    <source>
        <dbReference type="EMBL" id="MFC0315024.1"/>
    </source>
</evidence>
<evidence type="ECO:0000256" key="6">
    <source>
        <dbReference type="ARBA" id="ARBA00022989"/>
    </source>
</evidence>
<dbReference type="Pfam" id="PF00528">
    <property type="entry name" value="BPD_transp_1"/>
    <property type="match status" value="2"/>
</dbReference>
<evidence type="ECO:0000256" key="2">
    <source>
        <dbReference type="ARBA" id="ARBA00022448"/>
    </source>
</evidence>
<feature type="transmembrane region" description="Helical" evidence="8">
    <location>
        <begin position="93"/>
        <end position="116"/>
    </location>
</feature>
<name>A0ABV6H813_9ACTN</name>
<feature type="domain" description="ABC transmembrane type-1" evidence="9">
    <location>
        <begin position="285"/>
        <end position="475"/>
    </location>
</feature>
<feature type="transmembrane region" description="Helical" evidence="8">
    <location>
        <begin position="405"/>
        <end position="424"/>
    </location>
</feature>
<feature type="domain" description="ABC transmembrane type-1" evidence="9">
    <location>
        <begin position="29"/>
        <end position="211"/>
    </location>
</feature>
<proteinExistence type="inferred from homology"/>
<keyword evidence="2 8" id="KW-0813">Transport</keyword>
<evidence type="ECO:0000259" key="9">
    <source>
        <dbReference type="PROSITE" id="PS50928"/>
    </source>
</evidence>
<feature type="transmembrane region" description="Helical" evidence="8">
    <location>
        <begin position="65"/>
        <end position="87"/>
    </location>
</feature>
<feature type="transmembrane region" description="Helical" evidence="8">
    <location>
        <begin position="326"/>
        <end position="345"/>
    </location>
</feature>
<evidence type="ECO:0000313" key="11">
    <source>
        <dbReference type="Proteomes" id="UP001589783"/>
    </source>
</evidence>
<dbReference type="InterPro" id="IPR000515">
    <property type="entry name" value="MetI-like"/>
</dbReference>
<keyword evidence="7 8" id="KW-0472">Membrane</keyword>
<evidence type="ECO:0000256" key="8">
    <source>
        <dbReference type="RuleBase" id="RU363032"/>
    </source>
</evidence>